<dbReference type="InterPro" id="IPR025241">
    <property type="entry name" value="DUF4190"/>
</dbReference>
<feature type="transmembrane region" description="Helical" evidence="1">
    <location>
        <begin position="72"/>
        <end position="91"/>
    </location>
</feature>
<feature type="transmembrane region" description="Helical" evidence="1">
    <location>
        <begin position="49"/>
        <end position="66"/>
    </location>
</feature>
<reference evidence="3" key="1">
    <citation type="submission" date="2018-06" db="EMBL/GenBank/DDBJ databases">
        <authorList>
            <person name="Zhirakovskaya E."/>
        </authorList>
    </citation>
    <scope>NUCLEOTIDE SEQUENCE</scope>
</reference>
<evidence type="ECO:0000259" key="2">
    <source>
        <dbReference type="Pfam" id="PF13828"/>
    </source>
</evidence>
<protein>
    <recommendedName>
        <fullName evidence="2">DUF4190 domain-containing protein</fullName>
    </recommendedName>
</protein>
<keyword evidence="1" id="KW-0812">Transmembrane</keyword>
<sequence length="99" mass="10107">PHRGTLILVLGILSIVISCLPFGIFAWIMGKGDLNKIETGQMDPEGKGLTKAGMICGIIGTIFFAISLLYWVFIIVVAAGAVAAGAAGAAASQTGGLLF</sequence>
<dbReference type="Pfam" id="PF13828">
    <property type="entry name" value="DUF4190"/>
    <property type="match status" value="1"/>
</dbReference>
<feature type="transmembrane region" description="Helical" evidence="1">
    <location>
        <begin position="6"/>
        <end position="28"/>
    </location>
</feature>
<gene>
    <name evidence="3" type="ORF">MNBD_PLANCTO03-53</name>
</gene>
<feature type="non-terminal residue" evidence="3">
    <location>
        <position position="1"/>
    </location>
</feature>
<dbReference type="AlphaFoldDB" id="A0A3B1DBA8"/>
<keyword evidence="1" id="KW-0472">Membrane</keyword>
<evidence type="ECO:0000313" key="3">
    <source>
        <dbReference type="EMBL" id="VAX39569.1"/>
    </source>
</evidence>
<keyword evidence="1" id="KW-1133">Transmembrane helix</keyword>
<organism evidence="3">
    <name type="scientific">hydrothermal vent metagenome</name>
    <dbReference type="NCBI Taxonomy" id="652676"/>
    <lineage>
        <taxon>unclassified sequences</taxon>
        <taxon>metagenomes</taxon>
        <taxon>ecological metagenomes</taxon>
    </lineage>
</organism>
<feature type="domain" description="DUF4190" evidence="2">
    <location>
        <begin position="8"/>
        <end position="66"/>
    </location>
</feature>
<evidence type="ECO:0000256" key="1">
    <source>
        <dbReference type="SAM" id="Phobius"/>
    </source>
</evidence>
<name>A0A3B1DBA8_9ZZZZ</name>
<accession>A0A3B1DBA8</accession>
<dbReference type="EMBL" id="UOGK01000262">
    <property type="protein sequence ID" value="VAX39569.1"/>
    <property type="molecule type" value="Genomic_DNA"/>
</dbReference>
<proteinExistence type="predicted"/>